<evidence type="ECO:0000313" key="3">
    <source>
        <dbReference type="Proteomes" id="UP000321291"/>
    </source>
</evidence>
<dbReference type="SUPFAM" id="SSF48452">
    <property type="entry name" value="TPR-like"/>
    <property type="match status" value="1"/>
</dbReference>
<dbReference type="EMBL" id="CP042434">
    <property type="protein sequence ID" value="QEC73707.1"/>
    <property type="molecule type" value="Genomic_DNA"/>
</dbReference>
<reference evidence="2 3" key="1">
    <citation type="journal article" date="2017" name="Int. J. Syst. Evol. Microbiol.">
        <title>Arachidicoccus ginsenosidivorans sp. nov., with ginsenoside-converting activity isolated from ginseng cultivating soil.</title>
        <authorList>
            <person name="Siddiqi M.Z."/>
            <person name="Aslam Z."/>
            <person name="Im W.T."/>
        </authorList>
    </citation>
    <scope>NUCLEOTIDE SEQUENCE [LARGE SCALE GENOMIC DNA]</scope>
    <source>
        <strain evidence="2 3">Gsoil 809</strain>
    </source>
</reference>
<keyword evidence="3" id="KW-1185">Reference proteome</keyword>
<dbReference type="Gene3D" id="1.25.40.390">
    <property type="match status" value="1"/>
</dbReference>
<gene>
    <name evidence="2" type="ORF">FSB73_20605</name>
</gene>
<accession>A0A5B8VQ04</accession>
<dbReference type="AlphaFoldDB" id="A0A5B8VQ04"/>
<feature type="domain" description="SusD-like N-terminal" evidence="1">
    <location>
        <begin position="67"/>
        <end position="256"/>
    </location>
</feature>
<dbReference type="Pfam" id="PF14322">
    <property type="entry name" value="SusD-like_3"/>
    <property type="match status" value="1"/>
</dbReference>
<dbReference type="InterPro" id="IPR033985">
    <property type="entry name" value="SusD-like_N"/>
</dbReference>
<dbReference type="Proteomes" id="UP000321291">
    <property type="component" value="Chromosome"/>
</dbReference>
<dbReference type="KEGG" id="agi:FSB73_20605"/>
<name>A0A5B8VQ04_9BACT</name>
<proteinExistence type="predicted"/>
<evidence type="ECO:0000259" key="1">
    <source>
        <dbReference type="Pfam" id="PF14322"/>
    </source>
</evidence>
<evidence type="ECO:0000313" key="2">
    <source>
        <dbReference type="EMBL" id="QEC73707.1"/>
    </source>
</evidence>
<dbReference type="InterPro" id="IPR011990">
    <property type="entry name" value="TPR-like_helical_dom_sf"/>
</dbReference>
<sequence length="357" mass="40236">MIPRKLPLMLITQPIMRITIRCTELSPSALMQIFKLLTMLFTKNKFKYFKYGAFLALLVVSISSCNKFLDLKPASEITDPTYWKTANDFKLAANFFYQNTLDDPHYSGTNNSDNMSDIAFGTQTDAVSAGTYVAPETDAVWDNAYSWIRNANKLIQEGSNAELGQDIQPYLGEGYFFRAYNYFTLVKLYGGVPIISKVLLPSDPEVFSKRADRAVVFDSILRDLNFAIADLPVKKDAETGRICKEAAQAFKARVCLFEGTWRKFRGLTGADSLLEQAYSEANNVIASNAYSLYEAKGAESYRYLFIDATSIDNPESIIVKKYRTNINVNGWAYGVSWGNLNPTKKWPMPTFARTACR</sequence>
<protein>
    <submittedName>
        <fullName evidence="2">RagB/SusD family nutrient uptake outer membrane protein</fullName>
    </submittedName>
</protein>
<organism evidence="2 3">
    <name type="scientific">Arachidicoccus ginsenosidivorans</name>
    <dbReference type="NCBI Taxonomy" id="496057"/>
    <lineage>
        <taxon>Bacteria</taxon>
        <taxon>Pseudomonadati</taxon>
        <taxon>Bacteroidota</taxon>
        <taxon>Chitinophagia</taxon>
        <taxon>Chitinophagales</taxon>
        <taxon>Chitinophagaceae</taxon>
        <taxon>Arachidicoccus</taxon>
    </lineage>
</organism>